<dbReference type="RefSeq" id="WP_086351388.1">
    <property type="nucleotide sequence ID" value="NZ_CAMLAP010000079.1"/>
</dbReference>
<evidence type="ECO:0000313" key="3">
    <source>
        <dbReference type="Proteomes" id="UP000319483"/>
    </source>
</evidence>
<dbReference type="InterPro" id="IPR015947">
    <property type="entry name" value="PUA-like_sf"/>
</dbReference>
<gene>
    <name evidence="2" type="ORF">FPQ15_04405</name>
</gene>
<dbReference type="SUPFAM" id="SSF88697">
    <property type="entry name" value="PUA domain-like"/>
    <property type="match status" value="1"/>
</dbReference>
<evidence type="ECO:0000259" key="1">
    <source>
        <dbReference type="SMART" id="SM01022"/>
    </source>
</evidence>
<comment type="caution">
    <text evidence="2">The sequence shown here is derived from an EMBL/GenBank/DDBJ whole genome shotgun (WGS) entry which is preliminary data.</text>
</comment>
<dbReference type="EMBL" id="VMHM01000005">
    <property type="protein sequence ID" value="TSK03639.1"/>
    <property type="molecule type" value="Genomic_DNA"/>
</dbReference>
<dbReference type="AlphaFoldDB" id="A0A556SR67"/>
<dbReference type="Gene3D" id="2.30.130.30">
    <property type="entry name" value="Hypothetical protein"/>
    <property type="match status" value="1"/>
</dbReference>
<sequence length="123" mass="14289">MKVLLSIKPEFVEKILSGEKKYEFRKKLFKRQSVKTIVIYATMPIGKVVGEFDIDHVISDEPNLVWEKTKKYAGVSKSFYDEYFEEKSLAFAIAVGKVTLYDEPKSLNYFGKNIVAPQSYRYL</sequence>
<dbReference type="Pfam" id="PF04266">
    <property type="entry name" value="ASCH"/>
    <property type="match status" value="1"/>
</dbReference>
<dbReference type="Proteomes" id="UP000319483">
    <property type="component" value="Unassembled WGS sequence"/>
</dbReference>
<name>A0A556SR67_9GAMM</name>
<proteinExistence type="predicted"/>
<evidence type="ECO:0000313" key="2">
    <source>
        <dbReference type="EMBL" id="TSK03639.1"/>
    </source>
</evidence>
<protein>
    <submittedName>
        <fullName evidence="2">ASCH domain-containing protein</fullName>
    </submittedName>
</protein>
<organism evidence="2 3">
    <name type="scientific">Gilliamella apicola</name>
    <dbReference type="NCBI Taxonomy" id="1196095"/>
    <lineage>
        <taxon>Bacteria</taxon>
        <taxon>Pseudomonadati</taxon>
        <taxon>Pseudomonadota</taxon>
        <taxon>Gammaproteobacteria</taxon>
        <taxon>Orbales</taxon>
        <taxon>Orbaceae</taxon>
        <taxon>Gilliamella</taxon>
    </lineage>
</organism>
<reference evidence="2 3" key="1">
    <citation type="submission" date="2019-07" db="EMBL/GenBank/DDBJ databases">
        <title>Gilliamella genomes.</title>
        <authorList>
            <person name="Zheng H."/>
        </authorList>
    </citation>
    <scope>NUCLEOTIDE SEQUENCE [LARGE SCALE GENOMIC DNA]</scope>
    <source>
        <strain evidence="2 3">W8127</strain>
    </source>
</reference>
<dbReference type="InterPro" id="IPR007374">
    <property type="entry name" value="ASCH_domain"/>
</dbReference>
<dbReference type="SMART" id="SM01022">
    <property type="entry name" value="ASCH"/>
    <property type="match status" value="1"/>
</dbReference>
<feature type="domain" description="ASCH" evidence="1">
    <location>
        <begin position="5"/>
        <end position="99"/>
    </location>
</feature>
<accession>A0A556SR67</accession>